<feature type="compositionally biased region" description="Polar residues" evidence="16">
    <location>
        <begin position="133"/>
        <end position="148"/>
    </location>
</feature>
<protein>
    <recommendedName>
        <fullName evidence="14">AMP deaminase 2</fullName>
        <ecNumber evidence="5">3.5.4.6</ecNumber>
    </recommendedName>
    <alternativeName>
        <fullName evidence="15">AMP deaminase isoform L</fullName>
    </alternativeName>
</protein>
<dbReference type="EC" id="3.5.4.6" evidence="5"/>
<dbReference type="NCBIfam" id="TIGR01429">
    <property type="entry name" value="AMP_deaminase"/>
    <property type="match status" value="1"/>
</dbReference>
<dbReference type="FunFam" id="4.10.800.20:FF:000001">
    <property type="entry name" value="AMP deaminase"/>
    <property type="match status" value="1"/>
</dbReference>
<keyword evidence="9" id="KW-0805">Transcription regulation</keyword>
<comment type="subcellular location">
    <subcellularLocation>
        <location evidence="2">Nucleus</location>
    </subcellularLocation>
</comment>
<name>A0A813UX19_ADIRI</name>
<dbReference type="Gene3D" id="3.20.20.140">
    <property type="entry name" value="Metal-dependent hydrolases"/>
    <property type="match status" value="1"/>
</dbReference>
<dbReference type="FunFam" id="3.20.20.140:FF:000035">
    <property type="entry name" value="Probable amp deaminase"/>
    <property type="match status" value="1"/>
</dbReference>
<feature type="compositionally biased region" description="Low complexity" evidence="16">
    <location>
        <begin position="303"/>
        <end position="314"/>
    </location>
</feature>
<dbReference type="Gene3D" id="4.10.800.20">
    <property type="match status" value="1"/>
</dbReference>
<dbReference type="InterPro" id="IPR006650">
    <property type="entry name" value="A/AMP_deam_AS"/>
</dbReference>
<dbReference type="Pfam" id="PF06179">
    <property type="entry name" value="Med22"/>
    <property type="match status" value="1"/>
</dbReference>
<dbReference type="GO" id="GO:0003712">
    <property type="term" value="F:transcription coregulator activity"/>
    <property type="evidence" value="ECO:0007669"/>
    <property type="project" value="InterPro"/>
</dbReference>
<evidence type="ECO:0000256" key="15">
    <source>
        <dbReference type="ARBA" id="ARBA00079810"/>
    </source>
</evidence>
<feature type="compositionally biased region" description="Polar residues" evidence="16">
    <location>
        <begin position="285"/>
        <end position="302"/>
    </location>
</feature>
<dbReference type="GO" id="GO:0005829">
    <property type="term" value="C:cytosol"/>
    <property type="evidence" value="ECO:0007669"/>
    <property type="project" value="TreeGrafter"/>
</dbReference>
<gene>
    <name evidence="17" type="ORF">EDS130_LOCUS6250</name>
</gene>
<evidence type="ECO:0000256" key="12">
    <source>
        <dbReference type="ARBA" id="ARBA00023242"/>
    </source>
</evidence>
<keyword evidence="7" id="KW-0378">Hydrolase</keyword>
<comment type="function">
    <text evidence="13">AMP deaminase plays a critical role in energy metabolism. Catalyzes the deamination of AMP to IMP and plays an important role in the purine nucleotide cycle.</text>
</comment>
<dbReference type="CDD" id="cd01319">
    <property type="entry name" value="AMPD"/>
    <property type="match status" value="1"/>
</dbReference>
<dbReference type="SUPFAM" id="SSF51556">
    <property type="entry name" value="Metallo-dependent hydrolases"/>
    <property type="match status" value="1"/>
</dbReference>
<evidence type="ECO:0000256" key="9">
    <source>
        <dbReference type="ARBA" id="ARBA00023015"/>
    </source>
</evidence>
<evidence type="ECO:0000256" key="6">
    <source>
        <dbReference type="ARBA" id="ARBA00022723"/>
    </source>
</evidence>
<keyword evidence="11" id="KW-0804">Transcription</keyword>
<evidence type="ECO:0000256" key="3">
    <source>
        <dbReference type="ARBA" id="ARBA00004955"/>
    </source>
</evidence>
<keyword evidence="6" id="KW-0479">Metal-binding</keyword>
<evidence type="ECO:0000256" key="13">
    <source>
        <dbReference type="ARBA" id="ARBA00054146"/>
    </source>
</evidence>
<dbReference type="GO" id="GO:0046872">
    <property type="term" value="F:metal ion binding"/>
    <property type="evidence" value="ECO:0007669"/>
    <property type="project" value="UniProtKB-KW"/>
</dbReference>
<dbReference type="GO" id="GO:0006357">
    <property type="term" value="P:regulation of transcription by RNA polymerase II"/>
    <property type="evidence" value="ECO:0007669"/>
    <property type="project" value="InterPro"/>
</dbReference>
<evidence type="ECO:0000256" key="2">
    <source>
        <dbReference type="ARBA" id="ARBA00004123"/>
    </source>
</evidence>
<feature type="region of interest" description="Disordered" evidence="16">
    <location>
        <begin position="120"/>
        <end position="181"/>
    </location>
</feature>
<evidence type="ECO:0000256" key="10">
    <source>
        <dbReference type="ARBA" id="ARBA00023080"/>
    </source>
</evidence>
<feature type="compositionally biased region" description="Basic and acidic residues" evidence="16">
    <location>
        <begin position="120"/>
        <end position="132"/>
    </location>
</feature>
<evidence type="ECO:0000256" key="8">
    <source>
        <dbReference type="ARBA" id="ARBA00022833"/>
    </source>
</evidence>
<keyword evidence="8" id="KW-0862">Zinc</keyword>
<dbReference type="OrthoDB" id="1723809at2759"/>
<evidence type="ECO:0000256" key="7">
    <source>
        <dbReference type="ARBA" id="ARBA00022801"/>
    </source>
</evidence>
<dbReference type="PANTHER" id="PTHR11359">
    <property type="entry name" value="AMP DEAMINASE"/>
    <property type="match status" value="1"/>
</dbReference>
<comment type="similarity">
    <text evidence="4">Belongs to the metallo-dependent hydrolases superfamily. Adenosine and AMP deaminases family.</text>
</comment>
<dbReference type="InterPro" id="IPR006329">
    <property type="entry name" value="AMPD"/>
</dbReference>
<evidence type="ECO:0000256" key="16">
    <source>
        <dbReference type="SAM" id="MobiDB-lite"/>
    </source>
</evidence>
<feature type="region of interest" description="Disordered" evidence="16">
    <location>
        <begin position="1"/>
        <end position="25"/>
    </location>
</feature>
<sequence length="1117" mass="128731">MATRANEVVDEITAGHRPIPSSNGEWNQQTLVDARNVLQTQQSNEASQQTTEQRTGKIAKPPIYPNHVLHPEVIPSLNEVPAELNKRRNIRFTDPLAIDSFETEIPLAIASSLQDELERAVQHRAAQDRNTDQHSTGIPSTVENNLFQGLSPEKPYQPSAMNDSFDSHQHQSSTRTSIHDKSSLREAFQRIKIAGDFHDMSHIEDLEEAVGPLLRAMVIREKYMVFSLQSFPSTVAKFLNKTLEQEDQSRRASSTIRANTGRDQTPTPLSSSSSSSSMIPKTKLRTNSATASGQTPPKQTVATTYSRTTSQQRTPNQISPSLDKSVEFPSNILHRKQIFFTKKNDSHPFHPPVIKREDAFNIPLLDSVDVRVKAEKGIYRLYIPDNNKQWVPVDYPFVDRNQFIDDYTLLSAMITDGPLKSFCYRRLQYLKAKYELHCLLNEVKEWAAIKATPHRDFYNVRKVDTHIHAASSMNQKHLLRFMKKKMKTSGDMHVYKTKDGRVMTLKEVFDELKITAYDLSVDMLGVHADRNTFQRFDRFNAKYNPLGQSALREIFIKTDNYIEGVFFADLLKEVMYDLEESKYQHAELRLSIYGKSIDEWDKLAIWAVKNTMYSANVSWMVQIPRLYDVYHANGITKNFQEFLMNLFQPLFDATIDPSSHPDLFRFMHHLTGFDSVDDETKPERPILTAEMPYPEEWDLKDNPPYVYYLFYMYANILALNQLRRARGLNTFQFRPHCGEAGAVTHLVTAYMVAENISHGLLLRKSPVLQYLFYLCQIGIAMSPLSNNSLFINYNRNPMLEYFERGLCVSLSTDDPMQFHFTKEPLMEEYSIAAQVWKLASVDMCELARNSVLMSGFSHEVKMYWLGPDYQESGVAGNDIRRTNVPAIRIAYRYEALYEELRLLGSAYKSRQERNEKDRRLQQMQNKSTSLNNLERVGKLNDIFFLYTNIVTTKNTIKALTGMLPPSFQMDLNRNRNTNVKGAAFHKQAKDNLQCILDNFISMINLMKVDETAHSQIKDQLPRLLTNTTDDFEMRVRAHNMVRAFESLLKLVSDLKDQAVLYDFRAINDAVRAQRQRFKNQQSDLDTKLVSLRDRLALEMVKFEDEYSNKSALKTANN</sequence>
<comment type="pathway">
    <text evidence="3">Purine metabolism; IMP biosynthesis via salvage pathway; IMP from AMP: step 1/1.</text>
</comment>
<organism evidence="17 18">
    <name type="scientific">Adineta ricciae</name>
    <name type="common">Rotifer</name>
    <dbReference type="NCBI Taxonomy" id="249248"/>
    <lineage>
        <taxon>Eukaryota</taxon>
        <taxon>Metazoa</taxon>
        <taxon>Spiralia</taxon>
        <taxon>Gnathifera</taxon>
        <taxon>Rotifera</taxon>
        <taxon>Eurotatoria</taxon>
        <taxon>Bdelloidea</taxon>
        <taxon>Adinetida</taxon>
        <taxon>Adinetidae</taxon>
        <taxon>Adineta</taxon>
    </lineage>
</organism>
<dbReference type="GO" id="GO:0003876">
    <property type="term" value="F:AMP deaminase activity"/>
    <property type="evidence" value="ECO:0007669"/>
    <property type="project" value="UniProtKB-EC"/>
</dbReference>
<dbReference type="InterPro" id="IPR009332">
    <property type="entry name" value="Med22"/>
</dbReference>
<dbReference type="GO" id="GO:0016592">
    <property type="term" value="C:mediator complex"/>
    <property type="evidence" value="ECO:0007669"/>
    <property type="project" value="InterPro"/>
</dbReference>
<evidence type="ECO:0000313" key="18">
    <source>
        <dbReference type="Proteomes" id="UP000663852"/>
    </source>
</evidence>
<comment type="caution">
    <text evidence="17">The sequence shown here is derived from an EMBL/GenBank/DDBJ whole genome shotgun (WGS) entry which is preliminary data.</text>
</comment>
<dbReference type="Proteomes" id="UP000663852">
    <property type="component" value="Unassembled WGS sequence"/>
</dbReference>
<accession>A0A813UX19</accession>
<dbReference type="EMBL" id="CAJNOJ010000018">
    <property type="protein sequence ID" value="CAF0829242.1"/>
    <property type="molecule type" value="Genomic_DNA"/>
</dbReference>
<dbReference type="InterPro" id="IPR032466">
    <property type="entry name" value="Metal_Hydrolase"/>
</dbReference>
<evidence type="ECO:0000256" key="14">
    <source>
        <dbReference type="ARBA" id="ARBA00068747"/>
    </source>
</evidence>
<dbReference type="PANTHER" id="PTHR11359:SF0">
    <property type="entry name" value="AMP DEAMINASE"/>
    <property type="match status" value="1"/>
</dbReference>
<evidence type="ECO:0000256" key="4">
    <source>
        <dbReference type="ARBA" id="ARBA00006676"/>
    </source>
</evidence>
<proteinExistence type="inferred from homology"/>
<evidence type="ECO:0000313" key="17">
    <source>
        <dbReference type="EMBL" id="CAF0829242.1"/>
    </source>
</evidence>
<dbReference type="AlphaFoldDB" id="A0A813UX19"/>
<keyword evidence="12" id="KW-0539">Nucleus</keyword>
<keyword evidence="10" id="KW-0546">Nucleotide metabolism</keyword>
<feature type="compositionally biased region" description="Polar residues" evidence="16">
    <location>
        <begin position="251"/>
        <end position="269"/>
    </location>
</feature>
<evidence type="ECO:0000256" key="1">
    <source>
        <dbReference type="ARBA" id="ARBA00001947"/>
    </source>
</evidence>
<evidence type="ECO:0000256" key="5">
    <source>
        <dbReference type="ARBA" id="ARBA00012775"/>
    </source>
</evidence>
<feature type="region of interest" description="Disordered" evidence="16">
    <location>
        <begin position="243"/>
        <end position="324"/>
    </location>
</feature>
<dbReference type="GO" id="GO:0032264">
    <property type="term" value="P:IMP salvage"/>
    <property type="evidence" value="ECO:0007669"/>
    <property type="project" value="UniProtKB-UniPathway"/>
</dbReference>
<dbReference type="PROSITE" id="PS00485">
    <property type="entry name" value="A_DEAMINASE"/>
    <property type="match status" value="1"/>
</dbReference>
<feature type="compositionally biased region" description="Polar residues" evidence="16">
    <location>
        <begin position="159"/>
        <end position="176"/>
    </location>
</feature>
<dbReference type="Pfam" id="PF19326">
    <property type="entry name" value="AMP_deaminase"/>
    <property type="match status" value="1"/>
</dbReference>
<dbReference type="GO" id="GO:0046033">
    <property type="term" value="P:AMP metabolic process"/>
    <property type="evidence" value="ECO:0007669"/>
    <property type="project" value="TreeGrafter"/>
</dbReference>
<evidence type="ECO:0000256" key="11">
    <source>
        <dbReference type="ARBA" id="ARBA00023163"/>
    </source>
</evidence>
<reference evidence="17" key="1">
    <citation type="submission" date="2021-02" db="EMBL/GenBank/DDBJ databases">
        <authorList>
            <person name="Nowell W R."/>
        </authorList>
    </citation>
    <scope>NUCLEOTIDE SEQUENCE</scope>
</reference>
<dbReference type="UniPathway" id="UPA00591">
    <property type="reaction ID" value="UER00663"/>
</dbReference>
<comment type="cofactor">
    <cofactor evidence="1">
        <name>Zn(2+)</name>
        <dbReference type="ChEBI" id="CHEBI:29105"/>
    </cofactor>
</comment>